<accession>A2SDH5</accession>
<dbReference type="eggNOG" id="COG1381">
    <property type="taxonomic scope" value="Bacteria"/>
</dbReference>
<dbReference type="Proteomes" id="UP000000366">
    <property type="component" value="Chromosome"/>
</dbReference>
<dbReference type="GO" id="GO:0043590">
    <property type="term" value="C:bacterial nucleoid"/>
    <property type="evidence" value="ECO:0007669"/>
    <property type="project" value="TreeGrafter"/>
</dbReference>
<protein>
    <recommendedName>
        <fullName evidence="2 7">DNA repair protein RecO</fullName>
    </recommendedName>
    <alternativeName>
        <fullName evidence="6 7">Recombination protein O</fullName>
    </alternativeName>
</protein>
<dbReference type="InterPro" id="IPR042242">
    <property type="entry name" value="RecO_C"/>
</dbReference>
<sequence>MRAAASRVAGATPQAARGGRAAAPALQPAYLLHRYDWSESSLILDLFTREHGRVAVAAKGAKRPYSQLRAVLLPFQRLQVAYGVRRPREGDGGEVQPLKTAEWAGGPAMLGGAALLTGFYLNELLMKLLARQDPHPALFDAYAHTLPALGASDDARVAAALRGFELVLLREIGLLPELGRVTLTQQPLGGGVRHALKAESGLVAAAAGEVGLAADDWRALQAALDADDLAALQRACLPVLADLKPMLRNLLHYHLATPVLRTRQLMMDLQNLDR</sequence>
<dbReference type="Pfam" id="PF02565">
    <property type="entry name" value="RecO_C"/>
    <property type="match status" value="1"/>
</dbReference>
<dbReference type="PANTHER" id="PTHR33991:SF1">
    <property type="entry name" value="DNA REPAIR PROTEIN RECO"/>
    <property type="match status" value="1"/>
</dbReference>
<dbReference type="Gene3D" id="1.20.1440.120">
    <property type="entry name" value="Recombination protein O, C-terminal domain"/>
    <property type="match status" value="1"/>
</dbReference>
<gene>
    <name evidence="7" type="primary">recO</name>
    <name evidence="9" type="ordered locus">Mpe_A0652</name>
</gene>
<evidence type="ECO:0000256" key="3">
    <source>
        <dbReference type="ARBA" id="ARBA00022763"/>
    </source>
</evidence>
<evidence type="ECO:0000259" key="8">
    <source>
        <dbReference type="Pfam" id="PF11967"/>
    </source>
</evidence>
<dbReference type="Gene3D" id="2.40.50.140">
    <property type="entry name" value="Nucleic acid-binding proteins"/>
    <property type="match status" value="1"/>
</dbReference>
<dbReference type="RefSeq" id="WP_011828252.1">
    <property type="nucleotide sequence ID" value="NC_008825.1"/>
</dbReference>
<dbReference type="SUPFAM" id="SSF50249">
    <property type="entry name" value="Nucleic acid-binding proteins"/>
    <property type="match status" value="1"/>
</dbReference>
<proteinExistence type="inferred from homology"/>
<evidence type="ECO:0000313" key="9">
    <source>
        <dbReference type="EMBL" id="ABM93614.1"/>
    </source>
</evidence>
<evidence type="ECO:0000256" key="2">
    <source>
        <dbReference type="ARBA" id="ARBA00021310"/>
    </source>
</evidence>
<dbReference type="HAMAP" id="MF_00201">
    <property type="entry name" value="RecO"/>
    <property type="match status" value="1"/>
</dbReference>
<evidence type="ECO:0000256" key="6">
    <source>
        <dbReference type="ARBA" id="ARBA00033409"/>
    </source>
</evidence>
<evidence type="ECO:0000256" key="5">
    <source>
        <dbReference type="ARBA" id="ARBA00023204"/>
    </source>
</evidence>
<evidence type="ECO:0000256" key="1">
    <source>
        <dbReference type="ARBA" id="ARBA00007452"/>
    </source>
</evidence>
<dbReference type="AlphaFoldDB" id="A2SDH5"/>
<reference evidence="9 10" key="1">
    <citation type="journal article" date="2007" name="J. Bacteriol.">
        <title>Whole-genome analysis of the methyl tert-butyl ether-degrading beta-proteobacterium Methylibium petroleiphilum PM1.</title>
        <authorList>
            <person name="Kane S.R."/>
            <person name="Chakicherla A.Y."/>
            <person name="Chain P.S.G."/>
            <person name="Schmidt R."/>
            <person name="Shin M.W."/>
            <person name="Legler T.C."/>
            <person name="Scow K.M."/>
            <person name="Larimer F.W."/>
            <person name="Lucas S.M."/>
            <person name="Richardson P.M."/>
            <person name="Hristova K.R."/>
        </authorList>
    </citation>
    <scope>NUCLEOTIDE SEQUENCE [LARGE SCALE GENOMIC DNA]</scope>
    <source>
        <strain evidence="10">ATCC BAA-1232 / LMG 22953 / PM1</strain>
    </source>
</reference>
<dbReference type="Pfam" id="PF11967">
    <property type="entry name" value="RecO_N"/>
    <property type="match status" value="1"/>
</dbReference>
<evidence type="ECO:0000256" key="7">
    <source>
        <dbReference type="HAMAP-Rule" id="MF_00201"/>
    </source>
</evidence>
<dbReference type="InterPro" id="IPR012340">
    <property type="entry name" value="NA-bd_OB-fold"/>
</dbReference>
<dbReference type="NCBIfam" id="TIGR00613">
    <property type="entry name" value="reco"/>
    <property type="match status" value="1"/>
</dbReference>
<dbReference type="GO" id="GO:0006302">
    <property type="term" value="P:double-strand break repair"/>
    <property type="evidence" value="ECO:0007669"/>
    <property type="project" value="TreeGrafter"/>
</dbReference>
<dbReference type="GO" id="GO:0006310">
    <property type="term" value="P:DNA recombination"/>
    <property type="evidence" value="ECO:0007669"/>
    <property type="project" value="UniProtKB-UniRule"/>
</dbReference>
<keyword evidence="5 7" id="KW-0234">DNA repair</keyword>
<name>A2SDH5_METPP</name>
<comment type="function">
    <text evidence="7">Involved in DNA repair and RecF pathway recombination.</text>
</comment>
<dbReference type="InterPro" id="IPR003717">
    <property type="entry name" value="RecO"/>
</dbReference>
<dbReference type="KEGG" id="mpt:Mpe_A0652"/>
<dbReference type="EMBL" id="CP000555">
    <property type="protein sequence ID" value="ABM93614.1"/>
    <property type="molecule type" value="Genomic_DNA"/>
</dbReference>
<dbReference type="HOGENOM" id="CLU_066645_0_0_4"/>
<evidence type="ECO:0000256" key="4">
    <source>
        <dbReference type="ARBA" id="ARBA00023172"/>
    </source>
</evidence>
<keyword evidence="3 7" id="KW-0227">DNA damage</keyword>
<comment type="similarity">
    <text evidence="1 7">Belongs to the RecO family.</text>
</comment>
<dbReference type="SUPFAM" id="SSF57863">
    <property type="entry name" value="ArfGap/RecO-like zinc finger"/>
    <property type="match status" value="1"/>
</dbReference>
<organism evidence="9 10">
    <name type="scientific">Methylibium petroleiphilum (strain ATCC BAA-1232 / LMG 22953 / PM1)</name>
    <dbReference type="NCBI Taxonomy" id="420662"/>
    <lineage>
        <taxon>Bacteria</taxon>
        <taxon>Pseudomonadati</taxon>
        <taxon>Pseudomonadota</taxon>
        <taxon>Betaproteobacteria</taxon>
        <taxon>Burkholderiales</taxon>
        <taxon>Sphaerotilaceae</taxon>
        <taxon>Methylibium</taxon>
    </lineage>
</organism>
<dbReference type="STRING" id="420662.Mpe_A0652"/>
<dbReference type="InterPro" id="IPR022572">
    <property type="entry name" value="DNA_rep/recomb_RecO_N"/>
</dbReference>
<keyword evidence="4 7" id="KW-0233">DNA recombination</keyword>
<dbReference type="PANTHER" id="PTHR33991">
    <property type="entry name" value="DNA REPAIR PROTEIN RECO"/>
    <property type="match status" value="1"/>
</dbReference>
<evidence type="ECO:0000313" key="10">
    <source>
        <dbReference type="Proteomes" id="UP000000366"/>
    </source>
</evidence>
<dbReference type="InterPro" id="IPR037278">
    <property type="entry name" value="ARFGAP/RecO"/>
</dbReference>
<feature type="domain" description="DNA replication/recombination mediator RecO N-terminal" evidence="8">
    <location>
        <begin position="27"/>
        <end position="85"/>
    </location>
</feature>
<keyword evidence="10" id="KW-1185">Reference proteome</keyword>